<keyword evidence="3" id="KW-1185">Reference proteome</keyword>
<comment type="similarity">
    <text evidence="1">Belongs to the UPF0236 family.</text>
</comment>
<feature type="non-terminal residue" evidence="2">
    <location>
        <position position="144"/>
    </location>
</feature>
<dbReference type="Proteomes" id="UP001625374">
    <property type="component" value="Unassembled WGS sequence"/>
</dbReference>
<evidence type="ECO:0000313" key="2">
    <source>
        <dbReference type="EMBL" id="MFL2104078.1"/>
    </source>
</evidence>
<dbReference type="EMBL" id="JBGQQK010000107">
    <property type="protein sequence ID" value="MFL2104078.1"/>
    <property type="molecule type" value="Genomic_DNA"/>
</dbReference>
<dbReference type="RefSeq" id="WP_407142181.1">
    <property type="nucleotide sequence ID" value="NZ_JBGQQI010000109.1"/>
</dbReference>
<evidence type="ECO:0000313" key="3">
    <source>
        <dbReference type="Proteomes" id="UP001625374"/>
    </source>
</evidence>
<gene>
    <name evidence="2" type="ORF">ACEN37_12810</name>
</gene>
<dbReference type="InterPro" id="IPR009620">
    <property type="entry name" value="UPF0236"/>
</dbReference>
<sequence>MNEIISEIINTIKDSSTLLEGELALERLLQQVNQQLLNAAFKQIDLELLPKYKEQGYEIDSVPKRTLHMTVGPVEIARHRMRKEGEKSVIPFDQAVGLEPRKRHSPLVEMKAAQIASDGTYRKAEEAIDLLTPFSLSHTTIHKM</sequence>
<accession>A0ABW8UMB5</accession>
<comment type="caution">
    <text evidence="2">The sequence shown here is derived from an EMBL/GenBank/DDBJ whole genome shotgun (WGS) entry which is preliminary data.</text>
</comment>
<dbReference type="Pfam" id="PF06782">
    <property type="entry name" value="UPF0236"/>
    <property type="match status" value="1"/>
</dbReference>
<proteinExistence type="inferred from homology"/>
<organism evidence="2 3">
    <name type="scientific">Marinilactibacillus psychrotolerans</name>
    <dbReference type="NCBI Taxonomy" id="191770"/>
    <lineage>
        <taxon>Bacteria</taxon>
        <taxon>Bacillati</taxon>
        <taxon>Bacillota</taxon>
        <taxon>Bacilli</taxon>
        <taxon>Lactobacillales</taxon>
        <taxon>Carnobacteriaceae</taxon>
        <taxon>Marinilactibacillus</taxon>
    </lineage>
</organism>
<reference evidence="2 3" key="1">
    <citation type="submission" date="2024-08" db="EMBL/GenBank/DDBJ databases">
        <authorList>
            <person name="Arias E."/>
        </authorList>
    </citation>
    <scope>NUCLEOTIDE SEQUENCE [LARGE SCALE GENOMIC DNA]</scope>
    <source>
        <strain evidence="2 3">FAM 24106</strain>
    </source>
</reference>
<protein>
    <submittedName>
        <fullName evidence="2">UPF0236 family transposase-like protein</fullName>
    </submittedName>
</protein>
<evidence type="ECO:0000256" key="1">
    <source>
        <dbReference type="ARBA" id="ARBA00006539"/>
    </source>
</evidence>
<name>A0ABW8UMB5_9LACT</name>